<keyword evidence="2" id="KW-0812">Transmembrane</keyword>
<reference evidence="4" key="1">
    <citation type="submission" date="2019-01" db="EMBL/GenBank/DDBJ databases">
        <title>Draft genomes of a novel of Sporanaerobacter strains.</title>
        <authorList>
            <person name="Ma S."/>
        </authorList>
    </citation>
    <scope>NUCLEOTIDE SEQUENCE [LARGE SCALE GENOMIC DNA]</scope>
    <source>
        <strain evidence="4">NJN-17</strain>
    </source>
</reference>
<protein>
    <submittedName>
        <fullName evidence="3">Copper transporter</fullName>
    </submittedName>
</protein>
<organism evidence="3 4">
    <name type="scientific">Acidilutibacter cellobiosedens</name>
    <dbReference type="NCBI Taxonomy" id="2507161"/>
    <lineage>
        <taxon>Bacteria</taxon>
        <taxon>Bacillati</taxon>
        <taxon>Bacillota</taxon>
        <taxon>Tissierellia</taxon>
        <taxon>Tissierellales</taxon>
        <taxon>Acidilutibacteraceae</taxon>
        <taxon>Acidilutibacter</taxon>
    </lineage>
</organism>
<dbReference type="Pfam" id="PF11382">
    <property type="entry name" value="MctB"/>
    <property type="match status" value="1"/>
</dbReference>
<name>A0A410QCM5_9FIRM</name>
<evidence type="ECO:0000313" key="3">
    <source>
        <dbReference type="EMBL" id="QAT61746.1"/>
    </source>
</evidence>
<feature type="coiled-coil region" evidence="1">
    <location>
        <begin position="36"/>
        <end position="77"/>
    </location>
</feature>
<keyword evidence="1" id="KW-0175">Coiled coil</keyword>
<proteinExistence type="predicted"/>
<dbReference type="Proteomes" id="UP000287969">
    <property type="component" value="Chromosome"/>
</dbReference>
<dbReference type="EMBL" id="CP035282">
    <property type="protein sequence ID" value="QAT61746.1"/>
    <property type="molecule type" value="Genomic_DNA"/>
</dbReference>
<dbReference type="OrthoDB" id="2382049at2"/>
<dbReference type="AlphaFoldDB" id="A0A410QCM5"/>
<accession>A0A410QCM5</accession>
<evidence type="ECO:0000256" key="1">
    <source>
        <dbReference type="SAM" id="Coils"/>
    </source>
</evidence>
<feature type="transmembrane region" description="Helical" evidence="2">
    <location>
        <begin position="7"/>
        <end position="27"/>
    </location>
</feature>
<keyword evidence="4" id="KW-1185">Reference proteome</keyword>
<gene>
    <name evidence="3" type="ORF">EQM13_09160</name>
</gene>
<dbReference type="KEGG" id="spoa:EQM13_09160"/>
<evidence type="ECO:0000313" key="4">
    <source>
        <dbReference type="Proteomes" id="UP000287969"/>
    </source>
</evidence>
<evidence type="ECO:0000256" key="2">
    <source>
        <dbReference type="SAM" id="Phobius"/>
    </source>
</evidence>
<keyword evidence="2" id="KW-0472">Membrane</keyword>
<dbReference type="CDD" id="cd14686">
    <property type="entry name" value="bZIP"/>
    <property type="match status" value="1"/>
</dbReference>
<keyword evidence="2" id="KW-1133">Transmembrane helix</keyword>
<sequence length="295" mass="33240">MLPNMKFYIVSIASIFLALAIGIYIGFSLNSKDFLIEQKEGIVEGLEKQFADLRSENDNLKNEMEGLEKENQLYKDFSKAVYPEVIKNKLNGIKIAIIETTDDYVYSGLGQDLKMAGGNVVSITTIKDDFDDEEFLKKIYENHNIAKKEGKSYVQQAMEDLTNYIITSEKSPIIDYLNEDNIIGTVGEYNEPVDYIIVAGGANTEDPNRVNLIDKEIIEFAKKNNIPVIGIEKENVNYSYISYYKDLRITTVDNADTIMGKTALILAMEGRPGNYGVKSTSEELIPNVNYPITNE</sequence>
<dbReference type="InterPro" id="IPR021522">
    <property type="entry name" value="MctB"/>
</dbReference>
<dbReference type="GO" id="GO:0055070">
    <property type="term" value="P:copper ion homeostasis"/>
    <property type="evidence" value="ECO:0007669"/>
    <property type="project" value="InterPro"/>
</dbReference>
<dbReference type="GO" id="GO:0016020">
    <property type="term" value="C:membrane"/>
    <property type="evidence" value="ECO:0007669"/>
    <property type="project" value="InterPro"/>
</dbReference>